<keyword evidence="10" id="KW-1185">Reference proteome</keyword>
<dbReference type="InterPro" id="IPR007227">
    <property type="entry name" value="Cell_shape_determining_MreD"/>
</dbReference>
<evidence type="ECO:0000256" key="3">
    <source>
        <dbReference type="ARBA" id="ARBA00022475"/>
    </source>
</evidence>
<sequence>MATRSYTSRRELDEHTFHPAVALLVPVAFIILQALLPKPFPKLAILDLPLIATIFFAVSRRNPIAGTFTGMVIGLLQDVLTNQYIGINGITKSIIGYTAASIGFKVDVDNLSTRSLMCFAFSLAQSGLLYLIQNHLLGHLGVPVLWLHELIRAVVNTLVAIPIFFLLDRTRSDE</sequence>
<feature type="transmembrane region" description="Helical" evidence="8">
    <location>
        <begin position="145"/>
        <end position="167"/>
    </location>
</feature>
<keyword evidence="4 8" id="KW-0812">Transmembrane</keyword>
<evidence type="ECO:0000256" key="8">
    <source>
        <dbReference type="SAM" id="Phobius"/>
    </source>
</evidence>
<reference evidence="9 10" key="1">
    <citation type="submission" date="2020-08" db="EMBL/GenBank/DDBJ databases">
        <title>Genomic Encyclopedia of Type Strains, Phase IV (KMG-V): Genome sequencing to study the core and pangenomes of soil and plant-associated prokaryotes.</title>
        <authorList>
            <person name="Whitman W."/>
        </authorList>
    </citation>
    <scope>NUCLEOTIDE SEQUENCE [LARGE SCALE GENOMIC DNA]</scope>
    <source>
        <strain evidence="9 10">M8UP14</strain>
    </source>
</reference>
<evidence type="ECO:0000256" key="1">
    <source>
        <dbReference type="ARBA" id="ARBA00004651"/>
    </source>
</evidence>
<dbReference type="AlphaFoldDB" id="A0A7W7ZAR8"/>
<keyword evidence="7 8" id="KW-0472">Membrane</keyword>
<comment type="caution">
    <text evidence="9">The sequence shown here is derived from an EMBL/GenBank/DDBJ whole genome shotgun (WGS) entry which is preliminary data.</text>
</comment>
<dbReference type="RefSeq" id="WP_184213854.1">
    <property type="nucleotide sequence ID" value="NZ_JACHIP010000001.1"/>
</dbReference>
<evidence type="ECO:0000256" key="5">
    <source>
        <dbReference type="ARBA" id="ARBA00022960"/>
    </source>
</evidence>
<dbReference type="NCBIfam" id="TIGR03426">
    <property type="entry name" value="shape_MreD"/>
    <property type="match status" value="1"/>
</dbReference>
<evidence type="ECO:0000256" key="2">
    <source>
        <dbReference type="ARBA" id="ARBA00007776"/>
    </source>
</evidence>
<evidence type="ECO:0000313" key="10">
    <source>
        <dbReference type="Proteomes" id="UP000540989"/>
    </source>
</evidence>
<keyword evidence="3" id="KW-1003">Cell membrane</keyword>
<name>A0A7W7ZAR8_9BACT</name>
<gene>
    <name evidence="9" type="ORF">HDF16_000843</name>
</gene>
<organism evidence="9 10">
    <name type="scientific">Granulicella aggregans</name>
    <dbReference type="NCBI Taxonomy" id="474949"/>
    <lineage>
        <taxon>Bacteria</taxon>
        <taxon>Pseudomonadati</taxon>
        <taxon>Acidobacteriota</taxon>
        <taxon>Terriglobia</taxon>
        <taxon>Terriglobales</taxon>
        <taxon>Acidobacteriaceae</taxon>
        <taxon>Granulicella</taxon>
    </lineage>
</organism>
<evidence type="ECO:0000256" key="7">
    <source>
        <dbReference type="ARBA" id="ARBA00023136"/>
    </source>
</evidence>
<evidence type="ECO:0000256" key="4">
    <source>
        <dbReference type="ARBA" id="ARBA00022692"/>
    </source>
</evidence>
<comment type="subcellular location">
    <subcellularLocation>
        <location evidence="1">Cell membrane</location>
        <topology evidence="1">Multi-pass membrane protein</topology>
    </subcellularLocation>
</comment>
<feature type="transmembrane region" description="Helical" evidence="8">
    <location>
        <begin position="16"/>
        <end position="36"/>
    </location>
</feature>
<dbReference type="Proteomes" id="UP000540989">
    <property type="component" value="Unassembled WGS sequence"/>
</dbReference>
<keyword evidence="6 8" id="KW-1133">Transmembrane helix</keyword>
<dbReference type="GO" id="GO:0008360">
    <property type="term" value="P:regulation of cell shape"/>
    <property type="evidence" value="ECO:0007669"/>
    <property type="project" value="UniProtKB-KW"/>
</dbReference>
<dbReference type="GO" id="GO:0005886">
    <property type="term" value="C:plasma membrane"/>
    <property type="evidence" value="ECO:0007669"/>
    <property type="project" value="UniProtKB-SubCell"/>
</dbReference>
<accession>A0A7W7ZAR8</accession>
<comment type="similarity">
    <text evidence="2">Belongs to the MreD family.</text>
</comment>
<evidence type="ECO:0000313" key="9">
    <source>
        <dbReference type="EMBL" id="MBB5056174.1"/>
    </source>
</evidence>
<keyword evidence="5" id="KW-0133">Cell shape</keyword>
<evidence type="ECO:0000256" key="6">
    <source>
        <dbReference type="ARBA" id="ARBA00022989"/>
    </source>
</evidence>
<dbReference type="Pfam" id="PF04093">
    <property type="entry name" value="MreD"/>
    <property type="match status" value="1"/>
</dbReference>
<dbReference type="EMBL" id="JACHIP010000001">
    <property type="protein sequence ID" value="MBB5056174.1"/>
    <property type="molecule type" value="Genomic_DNA"/>
</dbReference>
<protein>
    <submittedName>
        <fullName evidence="9">Rod shape-determining protein MreD</fullName>
    </submittedName>
</protein>
<proteinExistence type="inferred from homology"/>